<keyword evidence="1" id="KW-0175">Coiled coil</keyword>
<feature type="coiled-coil region" evidence="1">
    <location>
        <begin position="310"/>
        <end position="366"/>
    </location>
</feature>
<feature type="transmembrane region" description="Helical" evidence="2">
    <location>
        <begin position="14"/>
        <end position="38"/>
    </location>
</feature>
<dbReference type="EMBL" id="JAOUSF010000001">
    <property type="protein sequence ID" value="MCU9612583.1"/>
    <property type="molecule type" value="Genomic_DNA"/>
</dbReference>
<keyword evidence="2" id="KW-0472">Membrane</keyword>
<evidence type="ECO:0000259" key="4">
    <source>
        <dbReference type="Pfam" id="PF06580"/>
    </source>
</evidence>
<dbReference type="Pfam" id="PF02518">
    <property type="entry name" value="HATPase_c"/>
    <property type="match status" value="1"/>
</dbReference>
<feature type="domain" description="Histidine kinase/HSP90-like ATPase" evidence="3">
    <location>
        <begin position="456"/>
        <end position="560"/>
    </location>
</feature>
<evidence type="ECO:0000256" key="1">
    <source>
        <dbReference type="SAM" id="Coils"/>
    </source>
</evidence>
<keyword evidence="6" id="KW-1185">Reference proteome</keyword>
<keyword evidence="5" id="KW-0418">Kinase</keyword>
<dbReference type="Proteomes" id="UP001209318">
    <property type="component" value="Unassembled WGS sequence"/>
</dbReference>
<keyword evidence="5" id="KW-0808">Transferase</keyword>
<proteinExistence type="predicted"/>
<reference evidence="5" key="1">
    <citation type="submission" date="2022-10" db="EMBL/GenBank/DDBJ databases">
        <title>Description of Fervidibacillus gen. nov. in the family Fervidibacillaceae fam. nov. with two species, Fervidibacillus albus sp. nov., and Fervidibacillus halotolerans sp. nov., isolated from tidal flat sediments.</title>
        <authorList>
            <person name="Kwon K.K."/>
            <person name="Yang S.-H."/>
        </authorList>
    </citation>
    <scope>NUCLEOTIDE SEQUENCE</scope>
    <source>
        <strain evidence="5">JCM 19140</strain>
    </source>
</reference>
<dbReference type="InterPro" id="IPR036890">
    <property type="entry name" value="HATPase_C_sf"/>
</dbReference>
<dbReference type="SUPFAM" id="SSF55874">
    <property type="entry name" value="ATPase domain of HSP90 chaperone/DNA topoisomerase II/histidine kinase"/>
    <property type="match status" value="1"/>
</dbReference>
<accession>A0AAE3LSC2</accession>
<gene>
    <name evidence="5" type="ORF">OEV98_03270</name>
</gene>
<keyword evidence="2" id="KW-0812">Transmembrane</keyword>
<protein>
    <submittedName>
        <fullName evidence="5">Histidine kinase</fullName>
    </submittedName>
</protein>
<evidence type="ECO:0000313" key="6">
    <source>
        <dbReference type="Proteomes" id="UP001209318"/>
    </source>
</evidence>
<evidence type="ECO:0000313" key="5">
    <source>
        <dbReference type="EMBL" id="MCU9612583.1"/>
    </source>
</evidence>
<evidence type="ECO:0000259" key="3">
    <source>
        <dbReference type="Pfam" id="PF02518"/>
    </source>
</evidence>
<feature type="domain" description="Signal transduction histidine kinase internal region" evidence="4">
    <location>
        <begin position="359"/>
        <end position="434"/>
    </location>
</feature>
<comment type="caution">
    <text evidence="5">The sequence shown here is derived from an EMBL/GenBank/DDBJ whole genome shotgun (WGS) entry which is preliminary data.</text>
</comment>
<dbReference type="GO" id="GO:0016020">
    <property type="term" value="C:membrane"/>
    <property type="evidence" value="ECO:0007669"/>
    <property type="project" value="InterPro"/>
</dbReference>
<evidence type="ECO:0000256" key="2">
    <source>
        <dbReference type="SAM" id="Phobius"/>
    </source>
</evidence>
<dbReference type="Gene3D" id="3.30.565.10">
    <property type="entry name" value="Histidine kinase-like ATPase, C-terminal domain"/>
    <property type="match status" value="1"/>
</dbReference>
<feature type="transmembrane region" description="Helical" evidence="2">
    <location>
        <begin position="272"/>
        <end position="292"/>
    </location>
</feature>
<dbReference type="InterPro" id="IPR050640">
    <property type="entry name" value="Bact_2-comp_sensor_kinase"/>
</dbReference>
<keyword evidence="2" id="KW-1133">Transmembrane helix</keyword>
<dbReference type="PANTHER" id="PTHR34220:SF7">
    <property type="entry name" value="SENSOR HISTIDINE KINASE YPDA"/>
    <property type="match status" value="1"/>
</dbReference>
<dbReference type="Pfam" id="PF06580">
    <property type="entry name" value="His_kinase"/>
    <property type="match status" value="1"/>
</dbReference>
<dbReference type="InterPro" id="IPR010559">
    <property type="entry name" value="Sig_transdc_His_kin_internal"/>
</dbReference>
<dbReference type="GO" id="GO:0000155">
    <property type="term" value="F:phosphorelay sensor kinase activity"/>
    <property type="evidence" value="ECO:0007669"/>
    <property type="project" value="InterPro"/>
</dbReference>
<dbReference type="AlphaFoldDB" id="A0AAE3LSC2"/>
<name>A0AAE3LSC2_9BACI</name>
<organism evidence="5 6">
    <name type="scientific">Perspicuibacillus lycopersici</name>
    <dbReference type="NCBI Taxonomy" id="1325689"/>
    <lineage>
        <taxon>Bacteria</taxon>
        <taxon>Bacillati</taxon>
        <taxon>Bacillota</taxon>
        <taxon>Bacilli</taxon>
        <taxon>Bacillales</taxon>
        <taxon>Bacillaceae</taxon>
        <taxon>Perspicuibacillus</taxon>
    </lineage>
</organism>
<sequence>MKIPDKNSSHSINYYSKVLVVVIITVLLINVFVSILTISITRQQSIENITNTINLYLKQVQQKFNSVEHFMIWTVLNEPLIDDINDAKDYYEFADSIDNFRSRVIDYQYSTGEEYQFFLLLKKENYFFNSSPINVNYSEYLKIKDYFLSEIEKFQSYENMKTWKTFELNNNYYLYHLIDYEDRVFISLISVNDILLPLKDINLGNKGAIIMENDAGTYLTNATEELSLQNNTQKPLAISYLRFKEKEIDLPFSLHVYVDNVSAFKRIMIAQLSLTFATVVISIILIMILIYIKNKLLYPIQAFSNNLSKINDSNEAIDFNNSNIKELEQANVQFKDLIKEIRKLKINIYEQELEKQNIQMDFMKLQIKPHFYINCLTTIYSMAQLEMYKEIQEMTLSTSKYFRYLFQTKQNFVKLEKELDHINDYLAIQKLLHGPTFTFERYVENGVENAKIPPLVLQTFIENSIKHIRSYDKQIKITLRIQSVENEGLLKMVITDNGQGFPKDILEKLQNNKSLSSVDGSHIGINNVISRLQLLYSEKFKIDFSNAKTGGAVVMLLIPNDVFEGVEV</sequence>
<dbReference type="RefSeq" id="WP_263071768.1">
    <property type="nucleotide sequence ID" value="NZ_JAOUSF010000001.1"/>
</dbReference>
<dbReference type="InterPro" id="IPR003594">
    <property type="entry name" value="HATPase_dom"/>
</dbReference>
<dbReference type="PANTHER" id="PTHR34220">
    <property type="entry name" value="SENSOR HISTIDINE KINASE YPDA"/>
    <property type="match status" value="1"/>
</dbReference>